<dbReference type="AlphaFoldDB" id="A0A517N784"/>
<dbReference type="RefSeq" id="WP_145168658.1">
    <property type="nucleotide sequence ID" value="NZ_CP036525.1"/>
</dbReference>
<dbReference type="GO" id="GO:0003677">
    <property type="term" value="F:DNA binding"/>
    <property type="evidence" value="ECO:0007669"/>
    <property type="project" value="InterPro"/>
</dbReference>
<evidence type="ECO:0000256" key="6">
    <source>
        <dbReference type="ARBA" id="ARBA00034617"/>
    </source>
</evidence>
<keyword evidence="5" id="KW-0413">Isomerase</keyword>
<sequence>MTDSQPNIDVNSLSTTAKPSPKSDSMDDGNLRPTLVRASAGTGKTYRLTARLLRILLQGAAPETILATTFTRKAAGEILERVLLSLARAADESDPDALDALRQQVGIPTLPRSVCLKLLETLLKNIHRLRICTLDSLFSQLARSFPFELGLPPAWRLTDEIEEAWLRERAVDSVIAMLDRGEMMAVLSMLGKGDIKRSIARELLQVVEAAYGSQRLAGPDVWKKLIAPKLPESAEITRAAGVMRMAQPKQKRHRDKLEKMAEVLELRQFDAFAGDTMIANIASARRSHGEVLYYRAPFPEGVDEAFDVAYAAAKSDVLSRMSAQNEATGTVIGAYDHHVGQLKQSGRSIGFEDVAIRLAAEFSRLDQHSLAQRMDGAVDHLLLDEFQDTSPVQWSVLRPMAMRCAAVESPRENHSGDEERTVPKSFFCVGDTKQAIYGWRGGVAEIFDAVADEVPGITEVEQNTSFRSSPVVVDAVNETFKNLGRHSICDAADSRDPTDKAMYEAVAVRDFARRFPVHSTAKSDLPGHFQLETCSAVENGDSAARQRACFEDAARIAAEINAANPDRSIGILTRTNRGVAQLIYLLEQMDVDVSQEGGNPLTDSAAVEMVLSALMMAEHPGDGRWAFHISATPLAKVPGFGADFVRAMCDDRGIPETIEFLAGQLAPLCDARETLRLKQLTSLALGYQQNPAPRLRDFVRMVREKRVERPQAAPVRVMTVHQSKGLEFDAVILPELDGALTRARGGCVPDIDTPSSPPKGLSRYIGSASWHFLPATWQRAFGRQAEGAMTEALCLLYVAMTRARQSLRIVIQPTSKKAFATRTASSLIYHALQCQEDPTEPATVLYSQGDPQWMGSPDPDSVTARNDASASEREATTIRFRPPVDAA</sequence>
<organism evidence="13 14">
    <name type="scientific">Rubripirellula lacrimiformis</name>
    <dbReference type="NCBI Taxonomy" id="1930273"/>
    <lineage>
        <taxon>Bacteria</taxon>
        <taxon>Pseudomonadati</taxon>
        <taxon>Planctomycetota</taxon>
        <taxon>Planctomycetia</taxon>
        <taxon>Pirellulales</taxon>
        <taxon>Pirellulaceae</taxon>
        <taxon>Rubripirellula</taxon>
    </lineage>
</organism>
<comment type="catalytic activity">
    <reaction evidence="6">
        <text>Couples ATP hydrolysis with the unwinding of duplex DNA by translocating in the 3'-5' direction.</text>
        <dbReference type="EC" id="5.6.2.4"/>
    </reaction>
</comment>
<evidence type="ECO:0000256" key="7">
    <source>
        <dbReference type="ARBA" id="ARBA00034808"/>
    </source>
</evidence>
<dbReference type="GO" id="GO:0033202">
    <property type="term" value="C:DNA helicase complex"/>
    <property type="evidence" value="ECO:0007669"/>
    <property type="project" value="TreeGrafter"/>
</dbReference>
<dbReference type="InterPro" id="IPR000212">
    <property type="entry name" value="DNA_helicase_UvrD/REP"/>
</dbReference>
<dbReference type="GO" id="GO:0005829">
    <property type="term" value="C:cytosol"/>
    <property type="evidence" value="ECO:0007669"/>
    <property type="project" value="TreeGrafter"/>
</dbReference>
<evidence type="ECO:0000256" key="11">
    <source>
        <dbReference type="SAM" id="MobiDB-lite"/>
    </source>
</evidence>
<dbReference type="Proteomes" id="UP000318538">
    <property type="component" value="Chromosome"/>
</dbReference>
<dbReference type="PANTHER" id="PTHR11070:SF2">
    <property type="entry name" value="ATP-DEPENDENT DNA HELICASE SRS2"/>
    <property type="match status" value="1"/>
</dbReference>
<protein>
    <recommendedName>
        <fullName evidence="7">DNA 3'-5' helicase</fullName>
        <ecNumber evidence="7">5.6.2.4</ecNumber>
    </recommendedName>
    <alternativeName>
        <fullName evidence="8">DNA 3'-5' helicase II</fullName>
    </alternativeName>
</protein>
<dbReference type="SUPFAM" id="SSF52540">
    <property type="entry name" value="P-loop containing nucleoside triphosphate hydrolases"/>
    <property type="match status" value="1"/>
</dbReference>
<dbReference type="EMBL" id="CP036525">
    <property type="protein sequence ID" value="QDT02858.1"/>
    <property type="molecule type" value="Genomic_DNA"/>
</dbReference>
<evidence type="ECO:0000256" key="9">
    <source>
        <dbReference type="ARBA" id="ARBA00048988"/>
    </source>
</evidence>
<dbReference type="KEGG" id="rlc:K227x_12370"/>
<evidence type="ECO:0000256" key="5">
    <source>
        <dbReference type="ARBA" id="ARBA00023235"/>
    </source>
</evidence>
<feature type="binding site" evidence="10">
    <location>
        <begin position="38"/>
        <end position="45"/>
    </location>
    <ligand>
        <name>ATP</name>
        <dbReference type="ChEBI" id="CHEBI:30616"/>
    </ligand>
</feature>
<evidence type="ECO:0000256" key="10">
    <source>
        <dbReference type="PROSITE-ProRule" id="PRU00560"/>
    </source>
</evidence>
<dbReference type="GO" id="GO:0005524">
    <property type="term" value="F:ATP binding"/>
    <property type="evidence" value="ECO:0007669"/>
    <property type="project" value="UniProtKB-UniRule"/>
</dbReference>
<evidence type="ECO:0000256" key="1">
    <source>
        <dbReference type="ARBA" id="ARBA00022741"/>
    </source>
</evidence>
<dbReference type="GO" id="GO:0016887">
    <property type="term" value="F:ATP hydrolysis activity"/>
    <property type="evidence" value="ECO:0007669"/>
    <property type="project" value="RHEA"/>
</dbReference>
<dbReference type="InterPro" id="IPR014016">
    <property type="entry name" value="UvrD-like_ATP-bd"/>
</dbReference>
<comment type="catalytic activity">
    <reaction evidence="9">
        <text>ATP + H2O = ADP + phosphate + H(+)</text>
        <dbReference type="Rhea" id="RHEA:13065"/>
        <dbReference type="ChEBI" id="CHEBI:15377"/>
        <dbReference type="ChEBI" id="CHEBI:15378"/>
        <dbReference type="ChEBI" id="CHEBI:30616"/>
        <dbReference type="ChEBI" id="CHEBI:43474"/>
        <dbReference type="ChEBI" id="CHEBI:456216"/>
        <dbReference type="EC" id="5.6.2.4"/>
    </reaction>
</comment>
<keyword evidence="14" id="KW-1185">Reference proteome</keyword>
<dbReference type="Pfam" id="PF13361">
    <property type="entry name" value="UvrD_C"/>
    <property type="match status" value="1"/>
</dbReference>
<dbReference type="Pfam" id="PF00580">
    <property type="entry name" value="UvrD-helicase"/>
    <property type="match status" value="1"/>
</dbReference>
<gene>
    <name evidence="13" type="primary">yjcD</name>
    <name evidence="13" type="ORF">K227x_12370</name>
</gene>
<name>A0A517N784_9BACT</name>
<keyword evidence="4 10" id="KW-0067">ATP-binding</keyword>
<dbReference type="InterPro" id="IPR014017">
    <property type="entry name" value="DNA_helicase_UvrD-like_C"/>
</dbReference>
<dbReference type="EC" id="5.6.2.4" evidence="7"/>
<keyword evidence="1 10" id="KW-0547">Nucleotide-binding</keyword>
<reference evidence="13 14" key="1">
    <citation type="submission" date="2019-02" db="EMBL/GenBank/DDBJ databases">
        <title>Deep-cultivation of Planctomycetes and their phenomic and genomic characterization uncovers novel biology.</title>
        <authorList>
            <person name="Wiegand S."/>
            <person name="Jogler M."/>
            <person name="Boedeker C."/>
            <person name="Pinto D."/>
            <person name="Vollmers J."/>
            <person name="Rivas-Marin E."/>
            <person name="Kohn T."/>
            <person name="Peeters S.H."/>
            <person name="Heuer A."/>
            <person name="Rast P."/>
            <person name="Oberbeckmann S."/>
            <person name="Bunk B."/>
            <person name="Jeske O."/>
            <person name="Meyerdierks A."/>
            <person name="Storesund J.E."/>
            <person name="Kallscheuer N."/>
            <person name="Luecker S."/>
            <person name="Lage O.M."/>
            <person name="Pohl T."/>
            <person name="Merkel B.J."/>
            <person name="Hornburger P."/>
            <person name="Mueller R.-W."/>
            <person name="Bruemmer F."/>
            <person name="Labrenz M."/>
            <person name="Spormann A.M."/>
            <person name="Op den Camp H."/>
            <person name="Overmann J."/>
            <person name="Amann R."/>
            <person name="Jetten M.S.M."/>
            <person name="Mascher T."/>
            <person name="Medema M.H."/>
            <person name="Devos D.P."/>
            <person name="Kaster A.-K."/>
            <person name="Ovreas L."/>
            <person name="Rohde M."/>
            <person name="Galperin M.Y."/>
            <person name="Jogler C."/>
        </authorList>
    </citation>
    <scope>NUCLEOTIDE SEQUENCE [LARGE SCALE GENOMIC DNA]</scope>
    <source>
        <strain evidence="13 14">K22_7</strain>
    </source>
</reference>
<feature type="compositionally biased region" description="Polar residues" evidence="11">
    <location>
        <begin position="1"/>
        <end position="18"/>
    </location>
</feature>
<feature type="region of interest" description="Disordered" evidence="11">
    <location>
        <begin position="1"/>
        <end position="33"/>
    </location>
</feature>
<evidence type="ECO:0000259" key="12">
    <source>
        <dbReference type="PROSITE" id="PS51198"/>
    </source>
</evidence>
<proteinExistence type="predicted"/>
<evidence type="ECO:0000313" key="14">
    <source>
        <dbReference type="Proteomes" id="UP000318538"/>
    </source>
</evidence>
<evidence type="ECO:0000256" key="3">
    <source>
        <dbReference type="ARBA" id="ARBA00022806"/>
    </source>
</evidence>
<evidence type="ECO:0000256" key="2">
    <source>
        <dbReference type="ARBA" id="ARBA00022801"/>
    </source>
</evidence>
<evidence type="ECO:0000256" key="8">
    <source>
        <dbReference type="ARBA" id="ARBA00034923"/>
    </source>
</evidence>
<dbReference type="InterPro" id="IPR027417">
    <property type="entry name" value="P-loop_NTPase"/>
</dbReference>
<dbReference type="PANTHER" id="PTHR11070">
    <property type="entry name" value="UVRD / RECB / PCRA DNA HELICASE FAMILY MEMBER"/>
    <property type="match status" value="1"/>
</dbReference>
<evidence type="ECO:0000256" key="4">
    <source>
        <dbReference type="ARBA" id="ARBA00022840"/>
    </source>
</evidence>
<keyword evidence="2 10" id="KW-0378">Hydrolase</keyword>
<keyword evidence="3 10" id="KW-0347">Helicase</keyword>
<dbReference type="PROSITE" id="PS51198">
    <property type="entry name" value="UVRD_HELICASE_ATP_BIND"/>
    <property type="match status" value="1"/>
</dbReference>
<dbReference type="Gene3D" id="3.40.50.300">
    <property type="entry name" value="P-loop containing nucleotide triphosphate hydrolases"/>
    <property type="match status" value="3"/>
</dbReference>
<feature type="domain" description="UvrD-like helicase ATP-binding" evidence="12">
    <location>
        <begin position="17"/>
        <end position="469"/>
    </location>
</feature>
<dbReference type="GO" id="GO:0043138">
    <property type="term" value="F:3'-5' DNA helicase activity"/>
    <property type="evidence" value="ECO:0007669"/>
    <property type="project" value="UniProtKB-EC"/>
</dbReference>
<accession>A0A517N784</accession>
<feature type="region of interest" description="Disordered" evidence="11">
    <location>
        <begin position="846"/>
        <end position="887"/>
    </location>
</feature>
<dbReference type="OrthoDB" id="9810135at2"/>
<evidence type="ECO:0000313" key="13">
    <source>
        <dbReference type="EMBL" id="QDT02858.1"/>
    </source>
</evidence>
<dbReference type="GO" id="GO:0000725">
    <property type="term" value="P:recombinational repair"/>
    <property type="evidence" value="ECO:0007669"/>
    <property type="project" value="TreeGrafter"/>
</dbReference>